<evidence type="ECO:0000256" key="2">
    <source>
        <dbReference type="SAM" id="Phobius"/>
    </source>
</evidence>
<organism evidence="3 4">
    <name type="scientific">Chionoecetes opilio</name>
    <name type="common">Atlantic snow crab</name>
    <name type="synonym">Cancer opilio</name>
    <dbReference type="NCBI Taxonomy" id="41210"/>
    <lineage>
        <taxon>Eukaryota</taxon>
        <taxon>Metazoa</taxon>
        <taxon>Ecdysozoa</taxon>
        <taxon>Arthropoda</taxon>
        <taxon>Crustacea</taxon>
        <taxon>Multicrustacea</taxon>
        <taxon>Malacostraca</taxon>
        <taxon>Eumalacostraca</taxon>
        <taxon>Eucarida</taxon>
        <taxon>Decapoda</taxon>
        <taxon>Pleocyemata</taxon>
        <taxon>Brachyura</taxon>
        <taxon>Eubrachyura</taxon>
        <taxon>Majoidea</taxon>
        <taxon>Majidae</taxon>
        <taxon>Chionoecetes</taxon>
    </lineage>
</organism>
<comment type="caution">
    <text evidence="3">The sequence shown here is derived from an EMBL/GenBank/DDBJ whole genome shotgun (WGS) entry which is preliminary data.</text>
</comment>
<keyword evidence="4" id="KW-1185">Reference proteome</keyword>
<name>A0A8J5C3T3_CHIOP</name>
<feature type="compositionally biased region" description="Basic and acidic residues" evidence="1">
    <location>
        <begin position="159"/>
        <end position="170"/>
    </location>
</feature>
<keyword evidence="2" id="KW-0812">Transmembrane</keyword>
<sequence>MLYGWVFEEAGVILEAAAVKFSSSAAVLAFLLNNYQGDLRWRRKSAAARTTQHPVISCIICAILKKSASRVLLEGVGGAQRGEGVRPPPPPERLNTRTPTEGTGPGVLLPAGPGAMSPVPGPSDAGCTGTTAEGSATRPSRGAVHQGPDGWWGTLHLAPRKEREKYAPGP</sequence>
<evidence type="ECO:0000313" key="3">
    <source>
        <dbReference type="EMBL" id="KAG0716493.1"/>
    </source>
</evidence>
<dbReference type="EMBL" id="JACEEZ010018795">
    <property type="protein sequence ID" value="KAG0716493.1"/>
    <property type="molecule type" value="Genomic_DNA"/>
</dbReference>
<keyword evidence="2" id="KW-1133">Transmembrane helix</keyword>
<dbReference type="AlphaFoldDB" id="A0A8J5C3T3"/>
<evidence type="ECO:0000313" key="4">
    <source>
        <dbReference type="Proteomes" id="UP000770661"/>
    </source>
</evidence>
<gene>
    <name evidence="3" type="ORF">GWK47_000994</name>
</gene>
<reference evidence="3" key="1">
    <citation type="submission" date="2020-07" db="EMBL/GenBank/DDBJ databases">
        <title>The High-quality genome of the commercially important snow crab, Chionoecetes opilio.</title>
        <authorList>
            <person name="Jeong J.-H."/>
            <person name="Ryu S."/>
        </authorList>
    </citation>
    <scope>NUCLEOTIDE SEQUENCE</scope>
    <source>
        <strain evidence="3">MADBK_172401_WGS</strain>
        <tissue evidence="3">Digestive gland</tissue>
    </source>
</reference>
<feature type="transmembrane region" description="Helical" evidence="2">
    <location>
        <begin position="12"/>
        <end position="35"/>
    </location>
</feature>
<protein>
    <submittedName>
        <fullName evidence="3">Uncharacterized protein</fullName>
    </submittedName>
</protein>
<proteinExistence type="predicted"/>
<keyword evidence="2" id="KW-0472">Membrane</keyword>
<evidence type="ECO:0000256" key="1">
    <source>
        <dbReference type="SAM" id="MobiDB-lite"/>
    </source>
</evidence>
<feature type="compositionally biased region" description="Low complexity" evidence="1">
    <location>
        <begin position="96"/>
        <end position="115"/>
    </location>
</feature>
<dbReference type="Proteomes" id="UP000770661">
    <property type="component" value="Unassembled WGS sequence"/>
</dbReference>
<accession>A0A8J5C3T3</accession>
<feature type="region of interest" description="Disordered" evidence="1">
    <location>
        <begin position="77"/>
        <end position="170"/>
    </location>
</feature>
<feature type="compositionally biased region" description="Polar residues" evidence="1">
    <location>
        <begin position="128"/>
        <end position="138"/>
    </location>
</feature>